<comment type="caution">
    <text evidence="1">The sequence shown here is derived from an EMBL/GenBank/DDBJ whole genome shotgun (WGS) entry which is preliminary data.</text>
</comment>
<keyword evidence="2" id="KW-1185">Reference proteome</keyword>
<sequence length="100" mass="11979">MGNVKLLSDWKEVISKLVKLNNSNAIRSILRRIIVAATMYYFWNERNNRLFDKTRREAAIVIEMIIEHVKLKLMSMKVKESVQIRKVERERDIVMKCKEK</sequence>
<reference evidence="1 2" key="1">
    <citation type="journal article" date="2018" name="Mol. Plant">
        <title>The genome of Artemisia annua provides insight into the evolution of Asteraceae family and artemisinin biosynthesis.</title>
        <authorList>
            <person name="Shen Q."/>
            <person name="Zhang L."/>
            <person name="Liao Z."/>
            <person name="Wang S."/>
            <person name="Yan T."/>
            <person name="Shi P."/>
            <person name="Liu M."/>
            <person name="Fu X."/>
            <person name="Pan Q."/>
            <person name="Wang Y."/>
            <person name="Lv Z."/>
            <person name="Lu X."/>
            <person name="Zhang F."/>
            <person name="Jiang W."/>
            <person name="Ma Y."/>
            <person name="Chen M."/>
            <person name="Hao X."/>
            <person name="Li L."/>
            <person name="Tang Y."/>
            <person name="Lv G."/>
            <person name="Zhou Y."/>
            <person name="Sun X."/>
            <person name="Brodelius P.E."/>
            <person name="Rose J.K.C."/>
            <person name="Tang K."/>
        </authorList>
    </citation>
    <scope>NUCLEOTIDE SEQUENCE [LARGE SCALE GENOMIC DNA]</scope>
    <source>
        <strain evidence="2">cv. Huhao1</strain>
        <tissue evidence="1">Leaf</tissue>
    </source>
</reference>
<keyword evidence="1" id="KW-0808">Transferase</keyword>
<dbReference type="GO" id="GO:0003964">
    <property type="term" value="F:RNA-directed DNA polymerase activity"/>
    <property type="evidence" value="ECO:0007669"/>
    <property type="project" value="UniProtKB-KW"/>
</dbReference>
<dbReference type="Proteomes" id="UP000245207">
    <property type="component" value="Unassembled WGS sequence"/>
</dbReference>
<proteinExistence type="predicted"/>
<gene>
    <name evidence="1" type="ORF">CTI12_AA035670</name>
</gene>
<name>A0A2U1PNT3_ARTAN</name>
<evidence type="ECO:0000313" key="2">
    <source>
        <dbReference type="Proteomes" id="UP000245207"/>
    </source>
</evidence>
<evidence type="ECO:0000313" key="1">
    <source>
        <dbReference type="EMBL" id="PWA87411.1"/>
    </source>
</evidence>
<accession>A0A2U1PNT3</accession>
<keyword evidence="1" id="KW-0548">Nucleotidyltransferase</keyword>
<dbReference type="AlphaFoldDB" id="A0A2U1PNT3"/>
<keyword evidence="1" id="KW-0695">RNA-directed DNA polymerase</keyword>
<dbReference type="EMBL" id="PKPP01000917">
    <property type="protein sequence ID" value="PWA87411.1"/>
    <property type="molecule type" value="Genomic_DNA"/>
</dbReference>
<protein>
    <submittedName>
        <fullName evidence="1">RNA-directed DNA polymerase, eukaryota, Reverse transcriptase zinc-binding domain protein</fullName>
    </submittedName>
</protein>
<organism evidence="1 2">
    <name type="scientific">Artemisia annua</name>
    <name type="common">Sweet wormwood</name>
    <dbReference type="NCBI Taxonomy" id="35608"/>
    <lineage>
        <taxon>Eukaryota</taxon>
        <taxon>Viridiplantae</taxon>
        <taxon>Streptophyta</taxon>
        <taxon>Embryophyta</taxon>
        <taxon>Tracheophyta</taxon>
        <taxon>Spermatophyta</taxon>
        <taxon>Magnoliopsida</taxon>
        <taxon>eudicotyledons</taxon>
        <taxon>Gunneridae</taxon>
        <taxon>Pentapetalae</taxon>
        <taxon>asterids</taxon>
        <taxon>campanulids</taxon>
        <taxon>Asterales</taxon>
        <taxon>Asteraceae</taxon>
        <taxon>Asteroideae</taxon>
        <taxon>Anthemideae</taxon>
        <taxon>Artemisiinae</taxon>
        <taxon>Artemisia</taxon>
    </lineage>
</organism>